<feature type="compositionally biased region" description="Basic and acidic residues" evidence="2">
    <location>
        <begin position="326"/>
        <end position="351"/>
    </location>
</feature>
<proteinExistence type="predicted"/>
<name>A0ABP4PTJ5_9ACTN</name>
<sequence>MSQSYPENPRGIRQRFSRWNTTRRGTKTLKAAYAQAARDVKRMDPAVREQIGRAHMTRADLQMLAGTHVDAQFRPDRYGAVSQQLGAAMSARTSTPAPTRNPLRRIANRYSRWRNTRQGTKMLKAAFTQAARDVKRTDPAVRYAIGRSTINRSDLAALASGRMDEVFRPQGRFQNVPGQQQVQPQQPTTAARQLNDQMSQQVQSLQATLDQQSQRISSLEQTIQAQVHAQALLETRVQQLQQQIAENGQSGPDLNQQQGRQIDDNVQFVTPVAGPETSNARAVGEDNGDQSLDDNPGQQTPAGEPPSLDTSSEAETGARTVGEAETGDRPVGEAETGDRGVGEAGEPRAEVGDAAQPSMSERWLAGVDENVVADEHLTSDDNLAADGQLSFDDLAAEETAAPAVTTEEPTAEAAAPAADPQSPGVDPQAPGADTRQPTPGQQPQQPQTTGQQPQVTGQQPRGAGEPSQTTGQRPAATGQNVTGAQLDGGLAMQSALRGVAQPRPTSPEAAAKTAGAAAKDDSGKAARSGQPSRDTDNKPSGRG</sequence>
<dbReference type="RefSeq" id="WP_344192725.1">
    <property type="nucleotide sequence ID" value="NZ_BAAAND010000006.1"/>
</dbReference>
<evidence type="ECO:0000256" key="2">
    <source>
        <dbReference type="SAM" id="MobiDB-lite"/>
    </source>
</evidence>
<feature type="compositionally biased region" description="Basic and acidic residues" evidence="2">
    <location>
        <begin position="533"/>
        <end position="543"/>
    </location>
</feature>
<feature type="region of interest" description="Disordered" evidence="2">
    <location>
        <begin position="275"/>
        <end position="543"/>
    </location>
</feature>
<keyword evidence="4" id="KW-1185">Reference proteome</keyword>
<evidence type="ECO:0000256" key="1">
    <source>
        <dbReference type="SAM" id="Coils"/>
    </source>
</evidence>
<feature type="compositionally biased region" description="Polar residues" evidence="2">
    <location>
        <begin position="466"/>
        <end position="483"/>
    </location>
</feature>
<dbReference type="EMBL" id="BAAAND010000006">
    <property type="protein sequence ID" value="GAA1587206.1"/>
    <property type="molecule type" value="Genomic_DNA"/>
</dbReference>
<organism evidence="3 4">
    <name type="scientific">Kribbella karoonensis</name>
    <dbReference type="NCBI Taxonomy" id="324851"/>
    <lineage>
        <taxon>Bacteria</taxon>
        <taxon>Bacillati</taxon>
        <taxon>Actinomycetota</taxon>
        <taxon>Actinomycetes</taxon>
        <taxon>Propionibacteriales</taxon>
        <taxon>Kribbellaceae</taxon>
        <taxon>Kribbella</taxon>
    </lineage>
</organism>
<keyword evidence="1" id="KW-0175">Coiled coil</keyword>
<protein>
    <submittedName>
        <fullName evidence="3">Uncharacterized protein</fullName>
    </submittedName>
</protein>
<feature type="region of interest" description="Disordered" evidence="2">
    <location>
        <begin position="1"/>
        <end position="24"/>
    </location>
</feature>
<dbReference type="Proteomes" id="UP001500190">
    <property type="component" value="Unassembled WGS sequence"/>
</dbReference>
<feature type="coiled-coil region" evidence="1">
    <location>
        <begin position="195"/>
        <end position="222"/>
    </location>
</feature>
<evidence type="ECO:0000313" key="3">
    <source>
        <dbReference type="EMBL" id="GAA1587206.1"/>
    </source>
</evidence>
<comment type="caution">
    <text evidence="3">The sequence shown here is derived from an EMBL/GenBank/DDBJ whole genome shotgun (WGS) entry which is preliminary data.</text>
</comment>
<feature type="compositionally biased region" description="Low complexity" evidence="2">
    <location>
        <begin position="397"/>
        <end position="418"/>
    </location>
</feature>
<gene>
    <name evidence="3" type="ORF">GCM10009742_36690</name>
</gene>
<evidence type="ECO:0000313" key="4">
    <source>
        <dbReference type="Proteomes" id="UP001500190"/>
    </source>
</evidence>
<feature type="compositionally biased region" description="Low complexity" evidence="2">
    <location>
        <begin position="436"/>
        <end position="460"/>
    </location>
</feature>
<reference evidence="4" key="1">
    <citation type="journal article" date="2019" name="Int. J. Syst. Evol. Microbiol.">
        <title>The Global Catalogue of Microorganisms (GCM) 10K type strain sequencing project: providing services to taxonomists for standard genome sequencing and annotation.</title>
        <authorList>
            <consortium name="The Broad Institute Genomics Platform"/>
            <consortium name="The Broad Institute Genome Sequencing Center for Infectious Disease"/>
            <person name="Wu L."/>
            <person name="Ma J."/>
        </authorList>
    </citation>
    <scope>NUCLEOTIDE SEQUENCE [LARGE SCALE GENOMIC DNA]</scope>
    <source>
        <strain evidence="4">JCM 14304</strain>
    </source>
</reference>
<accession>A0ABP4PTJ5</accession>